<dbReference type="Gramene" id="KXG34815">
    <property type="protein sequence ID" value="KXG34815"/>
    <property type="gene ID" value="SORBI_3002G095900"/>
</dbReference>
<reference evidence="2 3" key="1">
    <citation type="journal article" date="2009" name="Nature">
        <title>The Sorghum bicolor genome and the diversification of grasses.</title>
        <authorList>
            <person name="Paterson A.H."/>
            <person name="Bowers J.E."/>
            <person name="Bruggmann R."/>
            <person name="Dubchak I."/>
            <person name="Grimwood J."/>
            <person name="Gundlach H."/>
            <person name="Haberer G."/>
            <person name="Hellsten U."/>
            <person name="Mitros T."/>
            <person name="Poliakov A."/>
            <person name="Schmutz J."/>
            <person name="Spannagl M."/>
            <person name="Tang H."/>
            <person name="Wang X."/>
            <person name="Wicker T."/>
            <person name="Bharti A.K."/>
            <person name="Chapman J."/>
            <person name="Feltus F.A."/>
            <person name="Gowik U."/>
            <person name="Grigoriev I.V."/>
            <person name="Lyons E."/>
            <person name="Maher C.A."/>
            <person name="Martis M."/>
            <person name="Narechania A."/>
            <person name="Otillar R.P."/>
            <person name="Penning B.W."/>
            <person name="Salamov A.A."/>
            <person name="Wang Y."/>
            <person name="Zhang L."/>
            <person name="Carpita N.C."/>
            <person name="Freeling M."/>
            <person name="Gingle A.R."/>
            <person name="Hash C.T."/>
            <person name="Keller B."/>
            <person name="Klein P."/>
            <person name="Kresovich S."/>
            <person name="McCann M.C."/>
            <person name="Ming R."/>
            <person name="Peterson D.G."/>
            <person name="Mehboob-ur-Rahman"/>
            <person name="Ware D."/>
            <person name="Westhoff P."/>
            <person name="Mayer K.F."/>
            <person name="Messing J."/>
            <person name="Rokhsar D.S."/>
        </authorList>
    </citation>
    <scope>NUCLEOTIDE SEQUENCE [LARGE SCALE GENOMIC DNA]</scope>
    <source>
        <strain evidence="3">cv. BTx623</strain>
    </source>
</reference>
<accession>A0A1B6QA71</accession>
<feature type="region of interest" description="Disordered" evidence="1">
    <location>
        <begin position="147"/>
        <end position="187"/>
    </location>
</feature>
<proteinExistence type="predicted"/>
<gene>
    <name evidence="2" type="ORF">SORBI_3002G095900</name>
</gene>
<protein>
    <submittedName>
        <fullName evidence="2">Uncharacterized protein</fullName>
    </submittedName>
</protein>
<dbReference type="Proteomes" id="UP000000768">
    <property type="component" value="Chromosome 2"/>
</dbReference>
<feature type="compositionally biased region" description="Pro residues" evidence="1">
    <location>
        <begin position="152"/>
        <end position="165"/>
    </location>
</feature>
<feature type="region of interest" description="Disordered" evidence="1">
    <location>
        <begin position="1"/>
        <end position="21"/>
    </location>
</feature>
<dbReference type="EMBL" id="CM000761">
    <property type="protein sequence ID" value="KXG34815.1"/>
    <property type="molecule type" value="Genomic_DNA"/>
</dbReference>
<organism evidence="2 3">
    <name type="scientific">Sorghum bicolor</name>
    <name type="common">Sorghum</name>
    <name type="synonym">Sorghum vulgare</name>
    <dbReference type="NCBI Taxonomy" id="4558"/>
    <lineage>
        <taxon>Eukaryota</taxon>
        <taxon>Viridiplantae</taxon>
        <taxon>Streptophyta</taxon>
        <taxon>Embryophyta</taxon>
        <taxon>Tracheophyta</taxon>
        <taxon>Spermatophyta</taxon>
        <taxon>Magnoliopsida</taxon>
        <taxon>Liliopsida</taxon>
        <taxon>Poales</taxon>
        <taxon>Poaceae</taxon>
        <taxon>PACMAD clade</taxon>
        <taxon>Panicoideae</taxon>
        <taxon>Andropogonodae</taxon>
        <taxon>Andropogoneae</taxon>
        <taxon>Sorghinae</taxon>
        <taxon>Sorghum</taxon>
    </lineage>
</organism>
<feature type="compositionally biased region" description="Polar residues" evidence="1">
    <location>
        <begin position="83"/>
        <end position="102"/>
    </location>
</feature>
<feature type="region of interest" description="Disordered" evidence="1">
    <location>
        <begin position="74"/>
        <end position="113"/>
    </location>
</feature>
<dbReference type="AlphaFoldDB" id="A0A1B6QA71"/>
<reference evidence="3" key="2">
    <citation type="journal article" date="2018" name="Plant J.">
        <title>The Sorghum bicolor reference genome: improved assembly, gene annotations, a transcriptome atlas, and signatures of genome organization.</title>
        <authorList>
            <person name="McCormick R.F."/>
            <person name="Truong S.K."/>
            <person name="Sreedasyam A."/>
            <person name="Jenkins J."/>
            <person name="Shu S."/>
            <person name="Sims D."/>
            <person name="Kennedy M."/>
            <person name="Amirebrahimi M."/>
            <person name="Weers B.D."/>
            <person name="McKinley B."/>
            <person name="Mattison A."/>
            <person name="Morishige D.T."/>
            <person name="Grimwood J."/>
            <person name="Schmutz J."/>
            <person name="Mullet J.E."/>
        </authorList>
    </citation>
    <scope>NUCLEOTIDE SEQUENCE [LARGE SCALE GENOMIC DNA]</scope>
    <source>
        <strain evidence="3">cv. BTx623</strain>
    </source>
</reference>
<evidence type="ECO:0000256" key="1">
    <source>
        <dbReference type="SAM" id="MobiDB-lite"/>
    </source>
</evidence>
<sequence>MRNRMTTGMAPPHATSPPPSSRCCRLCFASLARRVPIEPRRMGRQSAGSSPWDAEGGKKIRPIFFMATAFPARPKNNHVGPRTVSSPHSNNRALRGTQSPTHSPFPRRRRGTQRRILPIRAGAAPSPCASCSAPHLVLPTHHLLRHSLTHSSPPPPSCSPPPFVSVPPNLVASTAGGAPPHPNLLAP</sequence>
<name>A0A1B6QA71_SORBI</name>
<evidence type="ECO:0000313" key="2">
    <source>
        <dbReference type="EMBL" id="KXG34815.1"/>
    </source>
</evidence>
<evidence type="ECO:0000313" key="3">
    <source>
        <dbReference type="Proteomes" id="UP000000768"/>
    </source>
</evidence>
<keyword evidence="3" id="KW-1185">Reference proteome</keyword>
<dbReference type="InParanoid" id="A0A1B6QA71"/>